<proteinExistence type="predicted"/>
<reference evidence="1 2" key="1">
    <citation type="journal article" date="2014" name="Science">
        <title>Plant genetics. Early allopolyploid evolution in the post-Neolithic Brassica napus oilseed genome.</title>
        <authorList>
            <person name="Chalhoub B."/>
            <person name="Denoeud F."/>
            <person name="Liu S."/>
            <person name="Parkin I.A."/>
            <person name="Tang H."/>
            <person name="Wang X."/>
            <person name="Chiquet J."/>
            <person name="Belcram H."/>
            <person name="Tong C."/>
            <person name="Samans B."/>
            <person name="Correa M."/>
            <person name="Da Silva C."/>
            <person name="Just J."/>
            <person name="Falentin C."/>
            <person name="Koh C.S."/>
            <person name="Le Clainche I."/>
            <person name="Bernard M."/>
            <person name="Bento P."/>
            <person name="Noel B."/>
            <person name="Labadie K."/>
            <person name="Alberti A."/>
            <person name="Charles M."/>
            <person name="Arnaud D."/>
            <person name="Guo H."/>
            <person name="Daviaud C."/>
            <person name="Alamery S."/>
            <person name="Jabbari K."/>
            <person name="Zhao M."/>
            <person name="Edger P.P."/>
            <person name="Chelaifa H."/>
            <person name="Tack D."/>
            <person name="Lassalle G."/>
            <person name="Mestiri I."/>
            <person name="Schnel N."/>
            <person name="Le Paslier M.C."/>
            <person name="Fan G."/>
            <person name="Renault V."/>
            <person name="Bayer P.E."/>
            <person name="Golicz A.A."/>
            <person name="Manoli S."/>
            <person name="Lee T.H."/>
            <person name="Thi V.H."/>
            <person name="Chalabi S."/>
            <person name="Hu Q."/>
            <person name="Fan C."/>
            <person name="Tollenaere R."/>
            <person name="Lu Y."/>
            <person name="Battail C."/>
            <person name="Shen J."/>
            <person name="Sidebottom C.H."/>
            <person name="Wang X."/>
            <person name="Canaguier A."/>
            <person name="Chauveau A."/>
            <person name="Berard A."/>
            <person name="Deniot G."/>
            <person name="Guan M."/>
            <person name="Liu Z."/>
            <person name="Sun F."/>
            <person name="Lim Y.P."/>
            <person name="Lyons E."/>
            <person name="Town C.D."/>
            <person name="Bancroft I."/>
            <person name="Wang X."/>
            <person name="Meng J."/>
            <person name="Ma J."/>
            <person name="Pires J.C."/>
            <person name="King G.J."/>
            <person name="Brunel D."/>
            <person name="Delourme R."/>
            <person name="Renard M."/>
            <person name="Aury J.M."/>
            <person name="Adams K.L."/>
            <person name="Batley J."/>
            <person name="Snowdon R.J."/>
            <person name="Tost J."/>
            <person name="Edwards D."/>
            <person name="Zhou Y."/>
            <person name="Hua W."/>
            <person name="Sharpe A.G."/>
            <person name="Paterson A.H."/>
            <person name="Guan C."/>
            <person name="Wincker P."/>
        </authorList>
    </citation>
    <scope>NUCLEOTIDE SEQUENCE [LARGE SCALE GENOMIC DNA]</scope>
    <source>
        <strain evidence="2">cv. Darmor-bzh</strain>
    </source>
</reference>
<evidence type="ECO:0000313" key="1">
    <source>
        <dbReference type="EMBL" id="CDY16342.1"/>
    </source>
</evidence>
<name>A0A078FU30_BRANA</name>
<dbReference type="Proteomes" id="UP000028999">
    <property type="component" value="Unassembled WGS sequence"/>
</dbReference>
<sequence length="16" mass="1858">MIGGYVRNLHSVSLRR</sequence>
<dbReference type="EMBL" id="LK032063">
    <property type="protein sequence ID" value="CDY16342.1"/>
    <property type="molecule type" value="Genomic_DNA"/>
</dbReference>
<gene>
    <name evidence="1" type="primary">BnaA02g11460D</name>
    <name evidence="1" type="ORF">GSBRNA2T00090870001</name>
</gene>
<accession>A0A078FU30</accession>
<organism evidence="1 2">
    <name type="scientific">Brassica napus</name>
    <name type="common">Rape</name>
    <dbReference type="NCBI Taxonomy" id="3708"/>
    <lineage>
        <taxon>Eukaryota</taxon>
        <taxon>Viridiplantae</taxon>
        <taxon>Streptophyta</taxon>
        <taxon>Embryophyta</taxon>
        <taxon>Tracheophyta</taxon>
        <taxon>Spermatophyta</taxon>
        <taxon>Magnoliopsida</taxon>
        <taxon>eudicotyledons</taxon>
        <taxon>Gunneridae</taxon>
        <taxon>Pentapetalae</taxon>
        <taxon>rosids</taxon>
        <taxon>malvids</taxon>
        <taxon>Brassicales</taxon>
        <taxon>Brassicaceae</taxon>
        <taxon>Brassiceae</taxon>
        <taxon>Brassica</taxon>
    </lineage>
</organism>
<dbReference type="AlphaFoldDB" id="A0A078FU30"/>
<protein>
    <submittedName>
        <fullName evidence="1">BnaA02g11460D protein</fullName>
    </submittedName>
</protein>
<evidence type="ECO:0000313" key="2">
    <source>
        <dbReference type="Proteomes" id="UP000028999"/>
    </source>
</evidence>
<keyword evidence="2" id="KW-1185">Reference proteome</keyword>
<dbReference type="PaxDb" id="3708-A0A078FU30"/>